<comment type="similarity">
    <text evidence="6">Belongs to the archaeal Rpo3/eukaryotic RPB3 RNA polymerase subunit family.</text>
</comment>
<evidence type="ECO:0000256" key="5">
    <source>
        <dbReference type="ARBA" id="ARBA00023242"/>
    </source>
</evidence>
<protein>
    <recommendedName>
        <fullName evidence="2">DNA-directed RNA polymerases I and III subunit RPAC1</fullName>
    </recommendedName>
</protein>
<reference evidence="8 9" key="1">
    <citation type="submission" date="2024-05" db="EMBL/GenBank/DDBJ databases">
        <title>Genetic variation in Jamaican populations of the coffee berry borer (Hypothenemus hampei).</title>
        <authorList>
            <person name="Errbii M."/>
            <person name="Myrie A."/>
        </authorList>
    </citation>
    <scope>NUCLEOTIDE SEQUENCE [LARGE SCALE GENOMIC DNA]</scope>
    <source>
        <strain evidence="8">JA-Hopewell-2020-01-JO</strain>
        <tissue evidence="8">Whole body</tissue>
    </source>
</reference>
<dbReference type="NCBIfam" id="NF001988">
    <property type="entry name" value="PRK00783.1"/>
    <property type="match status" value="1"/>
</dbReference>
<dbReference type="FunFam" id="2.170.120.12:FF:000003">
    <property type="entry name" value="Dna-directed rna polymerases i and iii subunit"/>
    <property type="match status" value="1"/>
</dbReference>
<dbReference type="GO" id="GO:0005634">
    <property type="term" value="C:nucleus"/>
    <property type="evidence" value="ECO:0007669"/>
    <property type="project" value="UniProtKB-SubCell"/>
</dbReference>
<dbReference type="Gene3D" id="3.30.1360.10">
    <property type="entry name" value="RNA polymerase, RBP11-like subunit"/>
    <property type="match status" value="1"/>
</dbReference>
<dbReference type="Proteomes" id="UP001566132">
    <property type="component" value="Unassembled WGS sequence"/>
</dbReference>
<evidence type="ECO:0000256" key="2">
    <source>
        <dbReference type="ARBA" id="ARBA00022083"/>
    </source>
</evidence>
<dbReference type="HAMAP" id="MF_00320">
    <property type="entry name" value="RNApol_arch_Rpo3"/>
    <property type="match status" value="1"/>
</dbReference>
<evidence type="ECO:0000259" key="7">
    <source>
        <dbReference type="SMART" id="SM00662"/>
    </source>
</evidence>
<dbReference type="Pfam" id="PF01193">
    <property type="entry name" value="RNA_pol_L"/>
    <property type="match status" value="1"/>
</dbReference>
<dbReference type="Pfam" id="PF01000">
    <property type="entry name" value="RNA_pol_A_bac"/>
    <property type="match status" value="1"/>
</dbReference>
<evidence type="ECO:0000313" key="8">
    <source>
        <dbReference type="EMBL" id="KAL1501098.1"/>
    </source>
</evidence>
<proteinExistence type="inferred from homology"/>
<sequence>MDNINEEKPRLILREHDIIENNSRISTVFDNQFDVKSFKKKFQIVIVRHDQTDMEFDLIGIHPSLVNCFRRLILSEVQTMAIDKVHVLNNTSIMQDEILAHRLGLIPLKADPRLFETKCDSKAAPDEKDTLEFELKIKCSNNKDSSKKESSRAEDMYKNSNVYSKHIKWVPIGGQKSKFKENEVGPIHSDILITKMRPGHELDLKLFAFKSNGKDHAKFSPVATVFYRLLPDIRLVKPVEGEAALRLQKCFSPGVITVKKDGDKQYAVLNENQARYDMSSRNVFRYEDLIDSVVMSKVHDHFIFTIESVGALPPEAIFREAVTILKDKCSSLLTELSSIM</sequence>
<dbReference type="SUPFAM" id="SSF55257">
    <property type="entry name" value="RBP11-like subunits of RNA polymerase"/>
    <property type="match status" value="1"/>
</dbReference>
<accession>A0ABD1ER72</accession>
<evidence type="ECO:0000313" key="9">
    <source>
        <dbReference type="Proteomes" id="UP001566132"/>
    </source>
</evidence>
<gene>
    <name evidence="8" type="ORF">ABEB36_006486</name>
</gene>
<dbReference type="InterPro" id="IPR036643">
    <property type="entry name" value="RNApol_insert_sf"/>
</dbReference>
<evidence type="ECO:0000256" key="6">
    <source>
        <dbReference type="ARBA" id="ARBA00025804"/>
    </source>
</evidence>
<dbReference type="SMART" id="SM00662">
    <property type="entry name" value="RPOLD"/>
    <property type="match status" value="1"/>
</dbReference>
<dbReference type="CDD" id="cd07032">
    <property type="entry name" value="RNAP_I_II_AC40"/>
    <property type="match status" value="1"/>
</dbReference>
<keyword evidence="5" id="KW-0539">Nucleus</keyword>
<evidence type="ECO:0000256" key="3">
    <source>
        <dbReference type="ARBA" id="ARBA00022478"/>
    </source>
</evidence>
<comment type="subcellular location">
    <subcellularLocation>
        <location evidence="1">Nucleus</location>
    </subcellularLocation>
</comment>
<dbReference type="Gene3D" id="2.170.120.12">
    <property type="entry name" value="DNA-directed RNA polymerase, insert domain"/>
    <property type="match status" value="1"/>
</dbReference>
<keyword evidence="3" id="KW-0240">DNA-directed RNA polymerase</keyword>
<evidence type="ECO:0000256" key="4">
    <source>
        <dbReference type="ARBA" id="ARBA00023163"/>
    </source>
</evidence>
<dbReference type="AlphaFoldDB" id="A0ABD1ER72"/>
<dbReference type="PANTHER" id="PTHR11800">
    <property type="entry name" value="DNA-DIRECTED RNA POLYMERASE"/>
    <property type="match status" value="1"/>
</dbReference>
<evidence type="ECO:0000256" key="1">
    <source>
        <dbReference type="ARBA" id="ARBA00004123"/>
    </source>
</evidence>
<dbReference type="InterPro" id="IPR011263">
    <property type="entry name" value="DNA-dir_RNA_pol_RpoA/D/Rpb3"/>
</dbReference>
<dbReference type="EMBL" id="JBDJPC010000005">
    <property type="protein sequence ID" value="KAL1501098.1"/>
    <property type="molecule type" value="Genomic_DNA"/>
</dbReference>
<dbReference type="InterPro" id="IPR011262">
    <property type="entry name" value="DNA-dir_RNA_pol_insert"/>
</dbReference>
<name>A0ABD1ER72_HYPHA</name>
<dbReference type="InterPro" id="IPR050518">
    <property type="entry name" value="Rpo3/RPB3_RNA_Pol_subunit"/>
</dbReference>
<keyword evidence="4" id="KW-0804">Transcription</keyword>
<dbReference type="SUPFAM" id="SSF56553">
    <property type="entry name" value="Insert subdomain of RNA polymerase alpha subunit"/>
    <property type="match status" value="1"/>
</dbReference>
<feature type="domain" description="DNA-directed RNA polymerase RpoA/D/Rpb3-type" evidence="7">
    <location>
        <begin position="53"/>
        <end position="335"/>
    </location>
</feature>
<keyword evidence="9" id="KW-1185">Reference proteome</keyword>
<dbReference type="InterPro" id="IPR033901">
    <property type="entry name" value="RNAPI/III_AC40"/>
</dbReference>
<dbReference type="InterPro" id="IPR036603">
    <property type="entry name" value="RBP11-like"/>
</dbReference>
<comment type="caution">
    <text evidence="8">The sequence shown here is derived from an EMBL/GenBank/DDBJ whole genome shotgun (WGS) entry which is preliminary data.</text>
</comment>
<dbReference type="InterPro" id="IPR022842">
    <property type="entry name" value="RNAP_Rpo3/Rpb3/RPAC1"/>
</dbReference>
<dbReference type="PANTHER" id="PTHR11800:SF13">
    <property type="entry name" value="DNA-DIRECTED RNA POLYMERASES I AND III SUBUNIT RPAC1"/>
    <property type="match status" value="1"/>
</dbReference>
<dbReference type="GO" id="GO:0000428">
    <property type="term" value="C:DNA-directed RNA polymerase complex"/>
    <property type="evidence" value="ECO:0007669"/>
    <property type="project" value="UniProtKB-KW"/>
</dbReference>
<organism evidence="8 9">
    <name type="scientific">Hypothenemus hampei</name>
    <name type="common">Coffee berry borer</name>
    <dbReference type="NCBI Taxonomy" id="57062"/>
    <lineage>
        <taxon>Eukaryota</taxon>
        <taxon>Metazoa</taxon>
        <taxon>Ecdysozoa</taxon>
        <taxon>Arthropoda</taxon>
        <taxon>Hexapoda</taxon>
        <taxon>Insecta</taxon>
        <taxon>Pterygota</taxon>
        <taxon>Neoptera</taxon>
        <taxon>Endopterygota</taxon>
        <taxon>Coleoptera</taxon>
        <taxon>Polyphaga</taxon>
        <taxon>Cucujiformia</taxon>
        <taxon>Curculionidae</taxon>
        <taxon>Scolytinae</taxon>
        <taxon>Hypothenemus</taxon>
    </lineage>
</organism>